<gene>
    <name evidence="2" type="ORF">E2562_035789</name>
</gene>
<keyword evidence="3" id="KW-1185">Reference proteome</keyword>
<reference evidence="2 3" key="1">
    <citation type="submission" date="2019-11" db="EMBL/GenBank/DDBJ databases">
        <title>Whole genome sequence of Oryza granulata.</title>
        <authorList>
            <person name="Li W."/>
        </authorList>
    </citation>
    <scope>NUCLEOTIDE SEQUENCE [LARGE SCALE GENOMIC DNA]</scope>
    <source>
        <strain evidence="3">cv. Menghai</strain>
        <tissue evidence="2">Leaf</tissue>
    </source>
</reference>
<dbReference type="AlphaFoldDB" id="A0A6G1CK73"/>
<accession>A0A6G1CK73</accession>
<dbReference type="EMBL" id="SPHZ02000009">
    <property type="protein sequence ID" value="KAF0900868.1"/>
    <property type="molecule type" value="Genomic_DNA"/>
</dbReference>
<feature type="region of interest" description="Disordered" evidence="1">
    <location>
        <begin position="46"/>
        <end position="68"/>
    </location>
</feature>
<organism evidence="2 3">
    <name type="scientific">Oryza meyeriana var. granulata</name>
    <dbReference type="NCBI Taxonomy" id="110450"/>
    <lineage>
        <taxon>Eukaryota</taxon>
        <taxon>Viridiplantae</taxon>
        <taxon>Streptophyta</taxon>
        <taxon>Embryophyta</taxon>
        <taxon>Tracheophyta</taxon>
        <taxon>Spermatophyta</taxon>
        <taxon>Magnoliopsida</taxon>
        <taxon>Liliopsida</taxon>
        <taxon>Poales</taxon>
        <taxon>Poaceae</taxon>
        <taxon>BOP clade</taxon>
        <taxon>Oryzoideae</taxon>
        <taxon>Oryzeae</taxon>
        <taxon>Oryzinae</taxon>
        <taxon>Oryza</taxon>
        <taxon>Oryza meyeriana</taxon>
    </lineage>
</organism>
<proteinExistence type="predicted"/>
<sequence length="97" mass="10773">MERERLVRCGYTSWPGLLSAGGALDQRRGQQRKLAAEAVQAASLAREAKQQNNRAARSLPKLARRQGQTRTARWLARELARLDAPPVPRVGAWSLVT</sequence>
<evidence type="ECO:0000313" key="3">
    <source>
        <dbReference type="Proteomes" id="UP000479710"/>
    </source>
</evidence>
<comment type="caution">
    <text evidence="2">The sequence shown here is derived from an EMBL/GenBank/DDBJ whole genome shotgun (WGS) entry which is preliminary data.</text>
</comment>
<name>A0A6G1CK73_9ORYZ</name>
<protein>
    <submittedName>
        <fullName evidence="2">Uncharacterized protein</fullName>
    </submittedName>
</protein>
<evidence type="ECO:0000313" key="2">
    <source>
        <dbReference type="EMBL" id="KAF0900868.1"/>
    </source>
</evidence>
<evidence type="ECO:0000256" key="1">
    <source>
        <dbReference type="SAM" id="MobiDB-lite"/>
    </source>
</evidence>
<dbReference type="Proteomes" id="UP000479710">
    <property type="component" value="Unassembled WGS sequence"/>
</dbReference>